<dbReference type="Gene3D" id="3.10.129.10">
    <property type="entry name" value="Hotdog Thioesterase"/>
    <property type="match status" value="1"/>
</dbReference>
<proteinExistence type="inferred from homology"/>
<comment type="similarity">
    <text evidence="1">Belongs to the 4-hydroxybenzoyl-CoA thioesterase family.</text>
</comment>
<dbReference type="PANTHER" id="PTHR31793">
    <property type="entry name" value="4-HYDROXYBENZOYL-COA THIOESTERASE FAMILY MEMBER"/>
    <property type="match status" value="1"/>
</dbReference>
<dbReference type="PANTHER" id="PTHR31793:SF27">
    <property type="entry name" value="NOVEL THIOESTERASE SUPERFAMILY DOMAIN AND SAPOSIN A-TYPE DOMAIN CONTAINING PROTEIN (0610012H03RIK)"/>
    <property type="match status" value="1"/>
</dbReference>
<evidence type="ECO:0000256" key="2">
    <source>
        <dbReference type="ARBA" id="ARBA00022801"/>
    </source>
</evidence>
<protein>
    <submittedName>
        <fullName evidence="5">RHTO0S01e06568g1_1</fullName>
    </submittedName>
</protein>
<name>A0A061AKA7_RHOTO</name>
<dbReference type="OrthoDB" id="2420454at2759"/>
<dbReference type="SUPFAM" id="SSF54637">
    <property type="entry name" value="Thioesterase/thiol ester dehydrase-isomerase"/>
    <property type="match status" value="1"/>
</dbReference>
<reference evidence="5" key="1">
    <citation type="journal article" date="2014" name="Genome Announc.">
        <title>Draft genome sequence of Rhodosporidium toruloides CECT1137, an oleaginous yeast of biotechnological interest.</title>
        <authorList>
            <person name="Morin N."/>
            <person name="Calcas X."/>
            <person name="Devillers H."/>
            <person name="Durrens P."/>
            <person name="Sherman D.J."/>
            <person name="Nicaud J.-M."/>
            <person name="Neuveglise C."/>
        </authorList>
    </citation>
    <scope>NUCLEOTIDE SEQUENCE</scope>
    <source>
        <strain evidence="5">CECT1137</strain>
    </source>
</reference>
<dbReference type="InterPro" id="IPR006683">
    <property type="entry name" value="Thioestr_dom"/>
</dbReference>
<dbReference type="AlphaFoldDB" id="A0A061AKA7"/>
<feature type="region of interest" description="Disordered" evidence="3">
    <location>
        <begin position="20"/>
        <end position="60"/>
    </location>
</feature>
<dbReference type="InterPro" id="IPR029069">
    <property type="entry name" value="HotDog_dom_sf"/>
</dbReference>
<evidence type="ECO:0000313" key="5">
    <source>
        <dbReference type="EMBL" id="CDR35763.1"/>
    </source>
</evidence>
<evidence type="ECO:0000259" key="4">
    <source>
        <dbReference type="Pfam" id="PF03061"/>
    </source>
</evidence>
<dbReference type="Pfam" id="PF03061">
    <property type="entry name" value="4HBT"/>
    <property type="match status" value="1"/>
</dbReference>
<dbReference type="EMBL" id="LK052936">
    <property type="protein sequence ID" value="CDR35763.1"/>
    <property type="molecule type" value="Genomic_DNA"/>
</dbReference>
<accession>A0A061AKA7</accession>
<evidence type="ECO:0000256" key="1">
    <source>
        <dbReference type="ARBA" id="ARBA00005953"/>
    </source>
</evidence>
<sequence length="243" mass="26562">MLRRPATTRTMAHAPARLAQLTQHLAPSSSSNSTSTAPHRAASSSATTGEKAGKSVRPQPPRASEFRYFLPFQTRWADNDKYGHMNNVVYSLYFDSITNHYLIHQVPRPPSSPPPLGLIVSSSTSYASSLSYPSPVVAALAVSNLSARSVTWRIALFEGEYVPPLDAGGEVGMDGFSLDSLREGAVGRKVRVKKDEKSGEEVRAAAWGEMVHVFVEEESRRPLKELGEGLRGALERLLVRSEE</sequence>
<dbReference type="GO" id="GO:0047617">
    <property type="term" value="F:fatty acyl-CoA hydrolase activity"/>
    <property type="evidence" value="ECO:0007669"/>
    <property type="project" value="TreeGrafter"/>
</dbReference>
<gene>
    <name evidence="5" type="ORF">RHTO0S_01e06568g</name>
</gene>
<feature type="domain" description="Thioesterase" evidence="4">
    <location>
        <begin position="82"/>
        <end position="158"/>
    </location>
</feature>
<keyword evidence="2" id="KW-0378">Hydrolase</keyword>
<organism evidence="5">
    <name type="scientific">Rhodotorula toruloides</name>
    <name type="common">Yeast</name>
    <name type="synonym">Rhodosporidium toruloides</name>
    <dbReference type="NCBI Taxonomy" id="5286"/>
    <lineage>
        <taxon>Eukaryota</taxon>
        <taxon>Fungi</taxon>
        <taxon>Dikarya</taxon>
        <taxon>Basidiomycota</taxon>
        <taxon>Pucciniomycotina</taxon>
        <taxon>Microbotryomycetes</taxon>
        <taxon>Sporidiobolales</taxon>
        <taxon>Sporidiobolaceae</taxon>
        <taxon>Rhodotorula</taxon>
    </lineage>
</organism>
<dbReference type="InterPro" id="IPR050563">
    <property type="entry name" value="4-hydroxybenzoyl-CoA_TE"/>
</dbReference>
<evidence type="ECO:0000256" key="3">
    <source>
        <dbReference type="SAM" id="MobiDB-lite"/>
    </source>
</evidence>